<sequence>MRAPSWDGRGARARLRAGLVALLLVLVVVGDALLVGVPVAEQALFGVTEAAVALVAGLACLRVGRQLDDLGALSARRQSWVLMGAACLCWTAGQVVWAWREVVRGDAAPFPSVADAGFMGFAVLSVVSALYVHRGYGTWRLRLRTLADGLVMACALFCTAWVLSLDAMVATAEEVVPLLFSLAYPVTDIVLLTVLLLSLLRNPRSVPARLLVAGGALMLAGDAGFTYDFSLDGYATGGASDYAWLGAFALFGLAAAARHDDPRGDPVPEGRSRLSVLLPYVPLLLAAPMVVWQLWTTVDRVVVVASAVLVCLVLGRQWLILAENHTLLEVTQRQRAELQRLAHYDGLTGLANRGLFADRMRRAVDESVASGVPVTVAFVDLDDFKGVNDTLGHAVGDALLREVGTRLSRCLPSGGTAARLGGDEFAVVVTDPAVDRDLLVGCILGSLAEPFAVGAAVLPLTASVGAVSEVVGIADEQTVDLLLALADTRMYDAKRAAARSAALD</sequence>
<feature type="transmembrane region" description="Helical" evidence="1">
    <location>
        <begin position="277"/>
        <end position="295"/>
    </location>
</feature>
<name>A0A2S6IG18_9ACTN</name>
<dbReference type="InterPro" id="IPR000160">
    <property type="entry name" value="GGDEF_dom"/>
</dbReference>
<dbReference type="OrthoDB" id="23692at2"/>
<dbReference type="Pfam" id="PF00990">
    <property type="entry name" value="GGDEF"/>
    <property type="match status" value="1"/>
</dbReference>
<gene>
    <name evidence="3" type="ORF">CLV92_11116</name>
</gene>
<feature type="transmembrane region" description="Helical" evidence="1">
    <location>
        <begin position="210"/>
        <end position="227"/>
    </location>
</feature>
<dbReference type="Proteomes" id="UP000239485">
    <property type="component" value="Unassembled WGS sequence"/>
</dbReference>
<keyword evidence="1" id="KW-1133">Transmembrane helix</keyword>
<feature type="transmembrane region" description="Helical" evidence="1">
    <location>
        <begin position="301"/>
        <end position="319"/>
    </location>
</feature>
<accession>A0A2S6IG18</accession>
<feature type="transmembrane region" description="Helical" evidence="1">
    <location>
        <begin position="175"/>
        <end position="198"/>
    </location>
</feature>
<feature type="domain" description="GGDEF" evidence="2">
    <location>
        <begin position="372"/>
        <end position="504"/>
    </location>
</feature>
<dbReference type="PROSITE" id="PS50887">
    <property type="entry name" value="GGDEF"/>
    <property type="match status" value="1"/>
</dbReference>
<dbReference type="RefSeq" id="WP_104433935.1">
    <property type="nucleotide sequence ID" value="NZ_PTJD01000011.1"/>
</dbReference>
<proteinExistence type="predicted"/>
<keyword evidence="1" id="KW-0812">Transmembrane</keyword>
<dbReference type="EMBL" id="PTJD01000011">
    <property type="protein sequence ID" value="PPK93100.1"/>
    <property type="molecule type" value="Genomic_DNA"/>
</dbReference>
<dbReference type="InterPro" id="IPR029787">
    <property type="entry name" value="Nucleotide_cyclase"/>
</dbReference>
<comment type="caution">
    <text evidence="3">The sequence shown here is derived from an EMBL/GenBank/DDBJ whole genome shotgun (WGS) entry which is preliminary data.</text>
</comment>
<dbReference type="Gene3D" id="3.30.70.270">
    <property type="match status" value="1"/>
</dbReference>
<evidence type="ECO:0000313" key="4">
    <source>
        <dbReference type="Proteomes" id="UP000239485"/>
    </source>
</evidence>
<dbReference type="AlphaFoldDB" id="A0A2S6IG18"/>
<dbReference type="PANTHER" id="PTHR46663:SF3">
    <property type="entry name" value="SLL0267 PROTEIN"/>
    <property type="match status" value="1"/>
</dbReference>
<evidence type="ECO:0000259" key="2">
    <source>
        <dbReference type="PROSITE" id="PS50887"/>
    </source>
</evidence>
<dbReference type="NCBIfam" id="TIGR00254">
    <property type="entry name" value="GGDEF"/>
    <property type="match status" value="1"/>
</dbReference>
<feature type="transmembrane region" description="Helical" evidence="1">
    <location>
        <begin position="145"/>
        <end position="163"/>
    </location>
</feature>
<dbReference type="InterPro" id="IPR052163">
    <property type="entry name" value="DGC-Regulatory_Protein"/>
</dbReference>
<feature type="transmembrane region" description="Helical" evidence="1">
    <location>
        <begin position="42"/>
        <end position="61"/>
    </location>
</feature>
<keyword evidence="4" id="KW-1185">Reference proteome</keyword>
<protein>
    <submittedName>
        <fullName evidence="3">Diguanylate cyclase (GGDEF)-like protein</fullName>
    </submittedName>
</protein>
<dbReference type="PANTHER" id="PTHR46663">
    <property type="entry name" value="DIGUANYLATE CYCLASE DGCT-RELATED"/>
    <property type="match status" value="1"/>
</dbReference>
<evidence type="ECO:0000313" key="3">
    <source>
        <dbReference type="EMBL" id="PPK93100.1"/>
    </source>
</evidence>
<dbReference type="SUPFAM" id="SSF55073">
    <property type="entry name" value="Nucleotide cyclase"/>
    <property type="match status" value="1"/>
</dbReference>
<dbReference type="CDD" id="cd01949">
    <property type="entry name" value="GGDEF"/>
    <property type="match status" value="1"/>
</dbReference>
<feature type="transmembrane region" description="Helical" evidence="1">
    <location>
        <begin position="239"/>
        <end position="257"/>
    </location>
</feature>
<dbReference type="SMART" id="SM00267">
    <property type="entry name" value="GGDEF"/>
    <property type="match status" value="1"/>
</dbReference>
<feature type="transmembrane region" description="Helical" evidence="1">
    <location>
        <begin position="112"/>
        <end position="133"/>
    </location>
</feature>
<organism evidence="3 4">
    <name type="scientific">Kineococcus xinjiangensis</name>
    <dbReference type="NCBI Taxonomy" id="512762"/>
    <lineage>
        <taxon>Bacteria</taxon>
        <taxon>Bacillati</taxon>
        <taxon>Actinomycetota</taxon>
        <taxon>Actinomycetes</taxon>
        <taxon>Kineosporiales</taxon>
        <taxon>Kineosporiaceae</taxon>
        <taxon>Kineococcus</taxon>
    </lineage>
</organism>
<reference evidence="3 4" key="1">
    <citation type="submission" date="2018-02" db="EMBL/GenBank/DDBJ databases">
        <title>Genomic Encyclopedia of Archaeal and Bacterial Type Strains, Phase II (KMG-II): from individual species to whole genera.</title>
        <authorList>
            <person name="Goeker M."/>
        </authorList>
    </citation>
    <scope>NUCLEOTIDE SEQUENCE [LARGE SCALE GENOMIC DNA]</scope>
    <source>
        <strain evidence="3 4">DSM 22857</strain>
    </source>
</reference>
<dbReference type="InterPro" id="IPR043128">
    <property type="entry name" value="Rev_trsase/Diguanyl_cyclase"/>
</dbReference>
<keyword evidence="1" id="KW-0472">Membrane</keyword>
<evidence type="ECO:0000256" key="1">
    <source>
        <dbReference type="SAM" id="Phobius"/>
    </source>
</evidence>
<feature type="transmembrane region" description="Helical" evidence="1">
    <location>
        <begin position="81"/>
        <end position="100"/>
    </location>
</feature>